<evidence type="ECO:0000313" key="4">
    <source>
        <dbReference type="Proteomes" id="UP000189761"/>
    </source>
</evidence>
<dbReference type="Proteomes" id="UP001159179">
    <property type="component" value="Unassembled WGS sequence"/>
</dbReference>
<protein>
    <submittedName>
        <fullName evidence="3">Uncharacterized protein</fullName>
    </submittedName>
</protein>
<reference evidence="3 4" key="1">
    <citation type="submission" date="2017-01" db="EMBL/GenBank/DDBJ databases">
        <title>Draft genome sequence of Bacillus oleronius.</title>
        <authorList>
            <person name="Allam M."/>
        </authorList>
    </citation>
    <scope>NUCLEOTIDE SEQUENCE [LARGE SCALE GENOMIC DNA]</scope>
    <source>
        <strain evidence="3 4">DSM 9356</strain>
    </source>
</reference>
<keyword evidence="4" id="KW-1185">Reference proteome</keyword>
<dbReference type="Proteomes" id="UP000189761">
    <property type="component" value="Unassembled WGS sequence"/>
</dbReference>
<evidence type="ECO:0000313" key="3">
    <source>
        <dbReference type="EMBL" id="OOP68853.1"/>
    </source>
</evidence>
<comment type="caution">
    <text evidence="3">The sequence shown here is derived from an EMBL/GenBank/DDBJ whole genome shotgun (WGS) entry which is preliminary data.</text>
</comment>
<evidence type="ECO:0000256" key="1">
    <source>
        <dbReference type="SAM" id="Coils"/>
    </source>
</evidence>
<dbReference type="AlphaFoldDB" id="A0A8E2IA66"/>
<sequence length="80" mass="9432">MLLKEEILAKLEECEQLLEKLEKCFDAEIKKVRKEIILRASEDHSILEAKLKRLEKKFKIKKLSTSINIKNEQPKLQQLG</sequence>
<dbReference type="EMBL" id="JAROYP010000001">
    <property type="protein sequence ID" value="MDH5159903.1"/>
    <property type="molecule type" value="Genomic_DNA"/>
</dbReference>
<dbReference type="RefSeq" id="WP_058002397.1">
    <property type="nucleotide sequence ID" value="NZ_CP065424.1"/>
</dbReference>
<proteinExistence type="predicted"/>
<name>A0A8E2IA66_9BACI</name>
<gene>
    <name evidence="3" type="ORF">BWZ43_08245</name>
    <name evidence="2" type="ORF">P5X88_03085</name>
</gene>
<keyword evidence="1" id="KW-0175">Coiled coil</keyword>
<reference evidence="2" key="2">
    <citation type="submission" date="2023-03" db="EMBL/GenBank/DDBJ databases">
        <title>Bacterial isolates from washroom surfaces on a university campus.</title>
        <authorList>
            <person name="Holman D.B."/>
            <person name="Gzyl K.E."/>
            <person name="Taheri A.E."/>
        </authorList>
    </citation>
    <scope>NUCLEOTIDE SEQUENCE</scope>
    <source>
        <strain evidence="2">RD03</strain>
    </source>
</reference>
<evidence type="ECO:0000313" key="2">
    <source>
        <dbReference type="EMBL" id="MDH5159903.1"/>
    </source>
</evidence>
<feature type="coiled-coil region" evidence="1">
    <location>
        <begin position="4"/>
        <end position="57"/>
    </location>
</feature>
<dbReference type="EMBL" id="MTLA01000077">
    <property type="protein sequence ID" value="OOP68853.1"/>
    <property type="molecule type" value="Genomic_DNA"/>
</dbReference>
<accession>A0A8E2IA66</accession>
<organism evidence="3 4">
    <name type="scientific">Heyndrickxia oleronia</name>
    <dbReference type="NCBI Taxonomy" id="38875"/>
    <lineage>
        <taxon>Bacteria</taxon>
        <taxon>Bacillati</taxon>
        <taxon>Bacillota</taxon>
        <taxon>Bacilli</taxon>
        <taxon>Bacillales</taxon>
        <taxon>Bacillaceae</taxon>
        <taxon>Heyndrickxia</taxon>
    </lineage>
</organism>